<accession>F4KQZ5</accession>
<dbReference type="Pfam" id="PF02129">
    <property type="entry name" value="Peptidase_S15"/>
    <property type="match status" value="1"/>
</dbReference>
<dbReference type="Proteomes" id="UP000008461">
    <property type="component" value="Chromosome"/>
</dbReference>
<dbReference type="InterPro" id="IPR005674">
    <property type="entry name" value="CocE/Ser_esterase"/>
</dbReference>
<evidence type="ECO:0000256" key="1">
    <source>
        <dbReference type="ARBA" id="ARBA00022801"/>
    </source>
</evidence>
<dbReference type="HOGENOM" id="CLU_015590_5_0_10"/>
<dbReference type="InterPro" id="IPR029058">
    <property type="entry name" value="AB_hydrolase_fold"/>
</dbReference>
<feature type="chain" id="PRO_5003315929" evidence="2">
    <location>
        <begin position="22"/>
        <end position="610"/>
    </location>
</feature>
<dbReference type="eggNOG" id="COG2936">
    <property type="taxonomic scope" value="Bacteria"/>
</dbReference>
<dbReference type="InterPro" id="IPR000383">
    <property type="entry name" value="Xaa-Pro-like_dom"/>
</dbReference>
<evidence type="ECO:0000313" key="5">
    <source>
        <dbReference type="Proteomes" id="UP000008461"/>
    </source>
</evidence>
<dbReference type="InterPro" id="IPR008979">
    <property type="entry name" value="Galactose-bd-like_sf"/>
</dbReference>
<sequence length="610" mass="70131">MKPILLLFFSLFLIFTTTIQAQEPSTESQYEKKMVLIPMRDGIKLNTVIFIPKNNTAPLPFLFMRTPYGVADSPSPERSNPELAKEGFIFVNQDIRGRYLSEGKFEMLRMTRDPKIPNSIDESTDTYDTIDWLLKNIANNNGKVGVFGISYSGWTSMMALIDPHPALKAISEQATPADWFINDDMHHNGAFRLSYGFDYAFMEEAGKTDTLFPFDTYDTYDWYLRLGPLSNVNDKYFKNTIPTWNNFVQHPNYDDFWKKQSLLTRFANRPLTVPTQHVAGWFDQEDFAGPLFMYELLEKQDKNNLNYLVIGPWNHGGWARADGKSLGNLQFESATAKTFREEIQLSWFNYHLKGKGDGKFAEAITFQTGSNQWKRYDSWTPKQATQQALYFHANGKLSFDKPSSASGFDAFISDPANPIPYRNRPIEQTYGPGSRWRTWMTEDQRFVHGRPDVLSWETEVLENDVTISGKVLAQLYASTSASDADWIVKLIDVYPAMMDEKNLKMSGYQQIVTADVLRGRFRKGFETPLPVKPNEVAEYKVDLLQSDHTFKKGHKIMVQVQSTWFPLIDRNPQKFVPNIFMAKAGDYVKAEHRVYRNGGYASRVMVSVVR</sequence>
<dbReference type="AlphaFoldDB" id="F4KQZ5"/>
<dbReference type="InterPro" id="IPR013736">
    <property type="entry name" value="Xaa-Pro_dipept_C"/>
</dbReference>
<keyword evidence="1 4" id="KW-0378">Hydrolase</keyword>
<feature type="signal peptide" evidence="2">
    <location>
        <begin position="1"/>
        <end position="21"/>
    </location>
</feature>
<keyword evidence="2" id="KW-0732">Signal</keyword>
<organism evidence="4 5">
    <name type="scientific">Haliscomenobacter hydrossis (strain ATCC 27775 / DSM 1100 / LMG 10767 / O)</name>
    <dbReference type="NCBI Taxonomy" id="760192"/>
    <lineage>
        <taxon>Bacteria</taxon>
        <taxon>Pseudomonadati</taxon>
        <taxon>Bacteroidota</taxon>
        <taxon>Saprospiria</taxon>
        <taxon>Saprospirales</taxon>
        <taxon>Haliscomenobacteraceae</taxon>
        <taxon>Haliscomenobacter</taxon>
    </lineage>
</organism>
<dbReference type="STRING" id="760192.Halhy_5408"/>
<dbReference type="SUPFAM" id="SSF53474">
    <property type="entry name" value="alpha/beta-Hydrolases"/>
    <property type="match status" value="1"/>
</dbReference>
<dbReference type="OrthoDB" id="319764at2"/>
<keyword evidence="5" id="KW-1185">Reference proteome</keyword>
<reference key="2">
    <citation type="submission" date="2011-04" db="EMBL/GenBank/DDBJ databases">
        <title>Complete sequence of chromosome of Haliscomenobacter hydrossis DSM 1100.</title>
        <authorList>
            <consortium name="US DOE Joint Genome Institute (JGI-PGF)"/>
            <person name="Lucas S."/>
            <person name="Han J."/>
            <person name="Lapidus A."/>
            <person name="Bruce D."/>
            <person name="Goodwin L."/>
            <person name="Pitluck S."/>
            <person name="Peters L."/>
            <person name="Kyrpides N."/>
            <person name="Mavromatis K."/>
            <person name="Ivanova N."/>
            <person name="Ovchinnikova G."/>
            <person name="Pagani I."/>
            <person name="Daligault H."/>
            <person name="Detter J.C."/>
            <person name="Han C."/>
            <person name="Land M."/>
            <person name="Hauser L."/>
            <person name="Markowitz V."/>
            <person name="Cheng J.-F."/>
            <person name="Hugenholtz P."/>
            <person name="Woyke T."/>
            <person name="Wu D."/>
            <person name="Verbarg S."/>
            <person name="Frueling A."/>
            <person name="Brambilla E."/>
            <person name="Klenk H.-P."/>
            <person name="Eisen J.A."/>
        </authorList>
    </citation>
    <scope>NUCLEOTIDE SEQUENCE</scope>
    <source>
        <strain>DSM 1100</strain>
    </source>
</reference>
<name>F4KQZ5_HALH1</name>
<dbReference type="SUPFAM" id="SSF49785">
    <property type="entry name" value="Galactose-binding domain-like"/>
    <property type="match status" value="1"/>
</dbReference>
<protein>
    <submittedName>
        <fullName evidence="4">Hydrolase CocE/NonD family protein</fullName>
    </submittedName>
</protein>
<evidence type="ECO:0000313" key="4">
    <source>
        <dbReference type="EMBL" id="AEE53233.1"/>
    </source>
</evidence>
<gene>
    <name evidence="4" type="ordered locus">Halhy_5408</name>
</gene>
<evidence type="ECO:0000259" key="3">
    <source>
        <dbReference type="SMART" id="SM00939"/>
    </source>
</evidence>
<evidence type="ECO:0000256" key="2">
    <source>
        <dbReference type="SAM" id="SignalP"/>
    </source>
</evidence>
<dbReference type="GO" id="GO:0008239">
    <property type="term" value="F:dipeptidyl-peptidase activity"/>
    <property type="evidence" value="ECO:0007669"/>
    <property type="project" value="InterPro"/>
</dbReference>
<dbReference type="Pfam" id="PF08530">
    <property type="entry name" value="PepX_C"/>
    <property type="match status" value="1"/>
</dbReference>
<dbReference type="EMBL" id="CP002691">
    <property type="protein sequence ID" value="AEE53233.1"/>
    <property type="molecule type" value="Genomic_DNA"/>
</dbReference>
<proteinExistence type="predicted"/>
<dbReference type="Gene3D" id="1.10.3020.10">
    <property type="entry name" value="alpha-amino acid ester hydrolase ( Helical cap domain)"/>
    <property type="match status" value="1"/>
</dbReference>
<feature type="domain" description="Xaa-Pro dipeptidyl-peptidase C-terminal" evidence="3">
    <location>
        <begin position="345"/>
        <end position="605"/>
    </location>
</feature>
<dbReference type="KEGG" id="hhy:Halhy_5408"/>
<dbReference type="RefSeq" id="WP_013767767.1">
    <property type="nucleotide sequence ID" value="NC_015510.1"/>
</dbReference>
<dbReference type="NCBIfam" id="TIGR00976">
    <property type="entry name" value="CocE_NonD"/>
    <property type="match status" value="1"/>
</dbReference>
<dbReference type="Gene3D" id="3.40.50.1820">
    <property type="entry name" value="alpha/beta hydrolase"/>
    <property type="match status" value="1"/>
</dbReference>
<reference evidence="4 5" key="1">
    <citation type="journal article" date="2011" name="Stand. Genomic Sci.">
        <title>Complete genome sequence of Haliscomenobacter hydrossis type strain (O).</title>
        <authorList>
            <consortium name="US DOE Joint Genome Institute (JGI-PGF)"/>
            <person name="Daligault H."/>
            <person name="Lapidus A."/>
            <person name="Zeytun A."/>
            <person name="Nolan M."/>
            <person name="Lucas S."/>
            <person name="Del Rio T.G."/>
            <person name="Tice H."/>
            <person name="Cheng J.F."/>
            <person name="Tapia R."/>
            <person name="Han C."/>
            <person name="Goodwin L."/>
            <person name="Pitluck S."/>
            <person name="Liolios K."/>
            <person name="Pagani I."/>
            <person name="Ivanova N."/>
            <person name="Huntemann M."/>
            <person name="Mavromatis K."/>
            <person name="Mikhailova N."/>
            <person name="Pati A."/>
            <person name="Chen A."/>
            <person name="Palaniappan K."/>
            <person name="Land M."/>
            <person name="Hauser L."/>
            <person name="Brambilla E.M."/>
            <person name="Rohde M."/>
            <person name="Verbarg S."/>
            <person name="Goker M."/>
            <person name="Bristow J."/>
            <person name="Eisen J.A."/>
            <person name="Markowitz V."/>
            <person name="Hugenholtz P."/>
            <person name="Kyrpides N.C."/>
            <person name="Klenk H.P."/>
            <person name="Woyke T."/>
        </authorList>
    </citation>
    <scope>NUCLEOTIDE SEQUENCE [LARGE SCALE GENOMIC DNA]</scope>
    <source>
        <strain evidence="5">ATCC 27775 / DSM 1100 / LMG 10767 / O</strain>
    </source>
</reference>
<dbReference type="SMART" id="SM00939">
    <property type="entry name" value="PepX_C"/>
    <property type="match status" value="1"/>
</dbReference>
<dbReference type="Gene3D" id="2.60.120.260">
    <property type="entry name" value="Galactose-binding domain-like"/>
    <property type="match status" value="1"/>
</dbReference>